<keyword evidence="3" id="KW-1185">Reference proteome</keyword>
<organism evidence="2 3">
    <name type="scientific">Tateyamaria omphalii</name>
    <dbReference type="NCBI Taxonomy" id="299262"/>
    <lineage>
        <taxon>Bacteria</taxon>
        <taxon>Pseudomonadati</taxon>
        <taxon>Pseudomonadota</taxon>
        <taxon>Alphaproteobacteria</taxon>
        <taxon>Rhodobacterales</taxon>
        <taxon>Roseobacteraceae</taxon>
        <taxon>Tateyamaria</taxon>
    </lineage>
</organism>
<evidence type="ECO:0000313" key="2">
    <source>
        <dbReference type="EMBL" id="APX10288.1"/>
    </source>
</evidence>
<name>A0A1P8MQE7_9RHOB</name>
<dbReference type="Gene3D" id="3.10.450.50">
    <property type="match status" value="1"/>
</dbReference>
<sequence>MSKRLIAGFWDAMASNDFTHASTWLHPEFEYYMPQTREYLRGRTAFAALNDAYPTEGTWVFAVRSIVADGDAVVSDVEVTDGTVEARAVTFHTVKDGLILRQKEYWPDPYPAPGWRAPWRQIVDAPPF</sequence>
<dbReference type="OrthoDB" id="117872at2"/>
<dbReference type="AlphaFoldDB" id="A0A1P8MQE7"/>
<evidence type="ECO:0000313" key="3">
    <source>
        <dbReference type="Proteomes" id="UP000186336"/>
    </source>
</evidence>
<protein>
    <submittedName>
        <fullName evidence="2">Polyketide cyclase</fullName>
    </submittedName>
</protein>
<dbReference type="Proteomes" id="UP000186336">
    <property type="component" value="Chromosome"/>
</dbReference>
<dbReference type="Pfam" id="PF12680">
    <property type="entry name" value="SnoaL_2"/>
    <property type="match status" value="1"/>
</dbReference>
<dbReference type="STRING" id="299262.BWR18_00160"/>
<dbReference type="SUPFAM" id="SSF54427">
    <property type="entry name" value="NTF2-like"/>
    <property type="match status" value="1"/>
</dbReference>
<proteinExistence type="predicted"/>
<dbReference type="InterPro" id="IPR032710">
    <property type="entry name" value="NTF2-like_dom_sf"/>
</dbReference>
<dbReference type="RefSeq" id="WP_076626102.1">
    <property type="nucleotide sequence ID" value="NZ_CP019312.1"/>
</dbReference>
<accession>A0A1P8MQE7</accession>
<evidence type="ECO:0000259" key="1">
    <source>
        <dbReference type="Pfam" id="PF12680"/>
    </source>
</evidence>
<dbReference type="EMBL" id="CP019312">
    <property type="protein sequence ID" value="APX10288.1"/>
    <property type="molecule type" value="Genomic_DNA"/>
</dbReference>
<dbReference type="KEGG" id="tom:BWR18_00160"/>
<dbReference type="InterPro" id="IPR037401">
    <property type="entry name" value="SnoaL-like"/>
</dbReference>
<reference evidence="2 3" key="1">
    <citation type="submission" date="2017-01" db="EMBL/GenBank/DDBJ databases">
        <title>Complete genome of Tateyamaria omphalii DOK1-4 isolated from seawater in Dokdo.</title>
        <authorList>
            <person name="Kim J.H."/>
            <person name="Chi W.-J."/>
        </authorList>
    </citation>
    <scope>NUCLEOTIDE SEQUENCE [LARGE SCALE GENOMIC DNA]</scope>
    <source>
        <strain evidence="2 3">DOK1-4</strain>
    </source>
</reference>
<feature type="domain" description="SnoaL-like" evidence="1">
    <location>
        <begin position="8"/>
        <end position="101"/>
    </location>
</feature>
<gene>
    <name evidence="2" type="ORF">BWR18_00160</name>
</gene>